<proteinExistence type="predicted"/>
<evidence type="ECO:0000313" key="2">
    <source>
        <dbReference type="Proteomes" id="UP001281761"/>
    </source>
</evidence>
<name>A0ABQ9X1K1_9EUKA</name>
<protein>
    <submittedName>
        <fullName evidence="1">Uncharacterized protein</fullName>
    </submittedName>
</protein>
<reference evidence="1 2" key="1">
    <citation type="journal article" date="2022" name="bioRxiv">
        <title>Genomics of Preaxostyla Flagellates Illuminates Evolutionary Transitions and the Path Towards Mitochondrial Loss.</title>
        <authorList>
            <person name="Novak L.V.F."/>
            <person name="Treitli S.C."/>
            <person name="Pyrih J."/>
            <person name="Halakuc P."/>
            <person name="Pipaliya S.V."/>
            <person name="Vacek V."/>
            <person name="Brzon O."/>
            <person name="Soukal P."/>
            <person name="Eme L."/>
            <person name="Dacks J.B."/>
            <person name="Karnkowska A."/>
            <person name="Elias M."/>
            <person name="Hampl V."/>
        </authorList>
    </citation>
    <scope>NUCLEOTIDE SEQUENCE [LARGE SCALE GENOMIC DNA]</scope>
    <source>
        <strain evidence="1">NAU3</strain>
        <tissue evidence="1">Gut</tissue>
    </source>
</reference>
<sequence length="496" mass="57529">MLDLPSTETAELCLNPDWMNPSMTELWLNIFRCLLTRASEETQFSDLGTLAVALFMSKRPYQLELFFYSDTKFGLKMNDKNVSSINMDAKTLWTLFTPTQPHHAAIILTAFQRFMSLQNSVIVEKQIWSGWFPSFVRTVDPSKLSFIDDFIALHEKLIEMMQTHLNVSQRFYRGTMLEESDQLREELDETYRAFYTHTKDYVVHLSLHPFALDNINSDVILEFLRNSYLWDFDNSLNKPYRDDVRKAMNEVALSSSDPPFILTSELVCRLTDDEIIDVIDRIVALLKSDSCLDDDTILRICAFHKHQLSRIHLPDLFGKAGRSTEQYLHAFECLLSLPIDYFDRAPINYLLTTRRVRQPTFDEWDDVDFERVGIVKRLISQNNLPIASNSKEKYKCLLNLVIRNQPQIRHLCAARLCQTQLDRLLAPSVDVLCQFLIHPPDSVFREHEERVKLFVGVCKLCDQRVIAQGFSRTGFFSHFVTGLLDADYKAGEFSGI</sequence>
<accession>A0ABQ9X1K1</accession>
<keyword evidence="2" id="KW-1185">Reference proteome</keyword>
<dbReference type="Proteomes" id="UP001281761">
    <property type="component" value="Unassembled WGS sequence"/>
</dbReference>
<organism evidence="1 2">
    <name type="scientific">Blattamonas nauphoetae</name>
    <dbReference type="NCBI Taxonomy" id="2049346"/>
    <lineage>
        <taxon>Eukaryota</taxon>
        <taxon>Metamonada</taxon>
        <taxon>Preaxostyla</taxon>
        <taxon>Oxymonadida</taxon>
        <taxon>Blattamonas</taxon>
    </lineage>
</organism>
<dbReference type="EMBL" id="JARBJD010000251">
    <property type="protein sequence ID" value="KAK2945661.1"/>
    <property type="molecule type" value="Genomic_DNA"/>
</dbReference>
<gene>
    <name evidence="1" type="ORF">BLNAU_19395</name>
</gene>
<comment type="caution">
    <text evidence="1">The sequence shown here is derived from an EMBL/GenBank/DDBJ whole genome shotgun (WGS) entry which is preliminary data.</text>
</comment>
<evidence type="ECO:0000313" key="1">
    <source>
        <dbReference type="EMBL" id="KAK2945661.1"/>
    </source>
</evidence>